<organism evidence="2 3">
    <name type="scientific">Limimonas halophila</name>
    <dbReference type="NCBI Taxonomy" id="1082479"/>
    <lineage>
        <taxon>Bacteria</taxon>
        <taxon>Pseudomonadati</taxon>
        <taxon>Pseudomonadota</taxon>
        <taxon>Alphaproteobacteria</taxon>
        <taxon>Rhodospirillales</taxon>
        <taxon>Rhodovibrionaceae</taxon>
        <taxon>Limimonas</taxon>
    </lineage>
</organism>
<evidence type="ECO:0000313" key="2">
    <source>
        <dbReference type="EMBL" id="SDG09192.1"/>
    </source>
</evidence>
<dbReference type="PANTHER" id="PTHR35936:SF25">
    <property type="entry name" value="ABC TRANSPORTER SUBSTRATE-BINDING PROTEIN"/>
    <property type="match status" value="1"/>
</dbReference>
<evidence type="ECO:0000313" key="3">
    <source>
        <dbReference type="Proteomes" id="UP000199415"/>
    </source>
</evidence>
<accession>A0A1G7REM9</accession>
<gene>
    <name evidence="2" type="ORF">SAMN05216241_105104</name>
</gene>
<reference evidence="2 3" key="1">
    <citation type="submission" date="2016-10" db="EMBL/GenBank/DDBJ databases">
        <authorList>
            <person name="de Groot N.N."/>
        </authorList>
    </citation>
    <scope>NUCLEOTIDE SEQUENCE [LARGE SCALE GENOMIC DNA]</scope>
    <source>
        <strain evidence="2 3">DSM 25584</strain>
    </source>
</reference>
<dbReference type="Gene3D" id="3.40.190.10">
    <property type="entry name" value="Periplasmic binding protein-like II"/>
    <property type="match status" value="2"/>
</dbReference>
<name>A0A1G7REM9_9PROT</name>
<dbReference type="OrthoDB" id="5296159at2"/>
<sequence>MRRWVVPVTTGVLLAATGAAADPIRLVTGTWAPFTGREQPGGGPVTRLVRTAYERAGHEVKVVYRPWKRAEQAVRRGTTEAAFPYTRNGARQERYVYSDPIFTLPIVPMTRAGDAGRITSLADMRGLHTCAPQGWSLGIAKLDRMAADGTIHVQRTRAYAQCLKLLDRGRIDFLVGEPPRLRDQVKRVLGDMAPVHLGDVVLSRSSFHLIFDKTDPNVTEAVARANAAIATLDGSTEYRSRVEEKP</sequence>
<feature type="signal peptide" evidence="1">
    <location>
        <begin position="1"/>
        <end position="21"/>
    </location>
</feature>
<dbReference type="PANTHER" id="PTHR35936">
    <property type="entry name" value="MEMBRANE-BOUND LYTIC MUREIN TRANSGLYCOSYLASE F"/>
    <property type="match status" value="1"/>
</dbReference>
<dbReference type="AlphaFoldDB" id="A0A1G7REM9"/>
<evidence type="ECO:0000256" key="1">
    <source>
        <dbReference type="SAM" id="SignalP"/>
    </source>
</evidence>
<dbReference type="EMBL" id="FNCE01000005">
    <property type="protein sequence ID" value="SDG09192.1"/>
    <property type="molecule type" value="Genomic_DNA"/>
</dbReference>
<protein>
    <submittedName>
        <fullName evidence="2">Polar amino acid transport system substrate-binding protein</fullName>
    </submittedName>
</protein>
<proteinExistence type="predicted"/>
<dbReference type="Proteomes" id="UP000199415">
    <property type="component" value="Unassembled WGS sequence"/>
</dbReference>
<feature type="chain" id="PRO_5011466497" evidence="1">
    <location>
        <begin position="22"/>
        <end position="246"/>
    </location>
</feature>
<keyword evidence="3" id="KW-1185">Reference proteome</keyword>
<dbReference type="SUPFAM" id="SSF53850">
    <property type="entry name" value="Periplasmic binding protein-like II"/>
    <property type="match status" value="1"/>
</dbReference>
<keyword evidence="1" id="KW-0732">Signal</keyword>
<dbReference type="STRING" id="1082479.SAMN05216241_105104"/>